<dbReference type="InterPro" id="IPR036411">
    <property type="entry name" value="TorD-like_sf"/>
</dbReference>
<keyword evidence="3" id="KW-1185">Reference proteome</keyword>
<dbReference type="SUPFAM" id="SSF89155">
    <property type="entry name" value="TorD-like"/>
    <property type="match status" value="1"/>
</dbReference>
<dbReference type="PANTHER" id="PTHR34227:SF1">
    <property type="entry name" value="DIMETHYL SULFOXIDE REDUCTASE CHAPERONE-RELATED"/>
    <property type="match status" value="1"/>
</dbReference>
<gene>
    <name evidence="2" type="ORF">NAS2_0601</name>
</gene>
<name>A0A4V0P1K0_9ARCH</name>
<accession>A0A4V0P1K0</accession>
<evidence type="ECO:0000256" key="1">
    <source>
        <dbReference type="ARBA" id="ARBA00023186"/>
    </source>
</evidence>
<dbReference type="RefSeq" id="WP_174448272.1">
    <property type="nucleotide sequence ID" value="NZ_AP018732.1"/>
</dbReference>
<dbReference type="Gene3D" id="1.10.3480.10">
    <property type="entry name" value="TorD-like"/>
    <property type="match status" value="1"/>
</dbReference>
<organism evidence="2 3">
    <name type="scientific">Conexivisphaera calida</name>
    <dbReference type="NCBI Taxonomy" id="1874277"/>
    <lineage>
        <taxon>Archaea</taxon>
        <taxon>Nitrososphaerota</taxon>
        <taxon>Conexivisphaeria</taxon>
        <taxon>Conexivisphaerales</taxon>
        <taxon>Conexivisphaeraceae</taxon>
        <taxon>Conexivisphaera</taxon>
    </lineage>
</organism>
<dbReference type="AlphaFoldDB" id="A0A4V0P1K0"/>
<protein>
    <submittedName>
        <fullName evidence="2">Cytoplasmic chaperone TorD</fullName>
    </submittedName>
</protein>
<dbReference type="PANTHER" id="PTHR34227">
    <property type="entry name" value="CHAPERONE PROTEIN YCDY"/>
    <property type="match status" value="1"/>
</dbReference>
<evidence type="ECO:0000313" key="3">
    <source>
        <dbReference type="Proteomes" id="UP000509448"/>
    </source>
</evidence>
<dbReference type="KEGG" id="ccai:NAS2_0601"/>
<dbReference type="OrthoDB" id="320758at2157"/>
<dbReference type="Proteomes" id="UP000509448">
    <property type="component" value="Chromosome"/>
</dbReference>
<sequence length="237" mass="26923">MVDFGAVNEGRRYVYDLLSRLYEREVDEELLGELTSAAEGGELARRFEALAELDERVGRGLDLMLGYLRSAAGRARKDVVLELAAEYASLFLGVKGTPPHPSESAYMSAGHLMYQEQRDEVVELYRDMGVDKVREFTEPEDHVAVELSFMSYLIGRTLEEWGKGNLGEARRLLEIQRRFLREHLLKWVHRFAEDVESNAEVDFYRGLGYLTDGFLELDESSMDDLVSMLAPSGATQI</sequence>
<keyword evidence="1" id="KW-0143">Chaperone</keyword>
<evidence type="ECO:0000313" key="2">
    <source>
        <dbReference type="EMBL" id="BBE41990.1"/>
    </source>
</evidence>
<proteinExistence type="predicted"/>
<reference evidence="2 3" key="1">
    <citation type="journal article" date="2019" name="ISME J.">
        <title>Isolation and characterization of a thermophilic sulfur- and iron-reducing thaumarchaeote from a terrestrial acidic hot spring.</title>
        <authorList>
            <person name="Kato S."/>
            <person name="Itoh T."/>
            <person name="Yuki M."/>
            <person name="Nagamori M."/>
            <person name="Ohnishi M."/>
            <person name="Uematsu K."/>
            <person name="Suzuki K."/>
            <person name="Takashina T."/>
            <person name="Ohkuma M."/>
        </authorList>
    </citation>
    <scope>NUCLEOTIDE SEQUENCE [LARGE SCALE GENOMIC DNA]</scope>
    <source>
        <strain evidence="2 3">NAS-02</strain>
    </source>
</reference>
<dbReference type="Pfam" id="PF02613">
    <property type="entry name" value="Nitrate_red_del"/>
    <property type="match status" value="1"/>
</dbReference>
<dbReference type="InterPro" id="IPR020945">
    <property type="entry name" value="DMSO/NO3_reduct_chaperone"/>
</dbReference>
<dbReference type="GeneID" id="55584417"/>
<dbReference type="InterPro" id="IPR050289">
    <property type="entry name" value="TorD/DmsD_chaperones"/>
</dbReference>
<dbReference type="EMBL" id="AP018732">
    <property type="protein sequence ID" value="BBE41990.1"/>
    <property type="molecule type" value="Genomic_DNA"/>
</dbReference>